<dbReference type="GO" id="GO:0003899">
    <property type="term" value="F:DNA-directed RNA polymerase activity"/>
    <property type="evidence" value="ECO:0007669"/>
    <property type="project" value="InterPro"/>
</dbReference>
<dbReference type="SUPFAM" id="SSF55257">
    <property type="entry name" value="RBP11-like subunits of RNA polymerase"/>
    <property type="match status" value="2"/>
</dbReference>
<evidence type="ECO:0000256" key="1">
    <source>
        <dbReference type="ARBA" id="ARBA00004328"/>
    </source>
</evidence>
<dbReference type="InterPro" id="IPR050518">
    <property type="entry name" value="Rpo3/RPB3_RNA_Pol_subunit"/>
</dbReference>
<organism evidence="6">
    <name type="scientific">Klosneuvirus KNV1</name>
    <dbReference type="NCBI Taxonomy" id="1977640"/>
    <lineage>
        <taxon>Viruses</taxon>
        <taxon>Varidnaviria</taxon>
        <taxon>Bamfordvirae</taxon>
        <taxon>Nucleocytoviricota</taxon>
        <taxon>Megaviricetes</taxon>
        <taxon>Imitervirales</taxon>
        <taxon>Mimiviridae</taxon>
        <taxon>Klosneuvirinae</taxon>
        <taxon>Klosneuvirus</taxon>
    </lineage>
</organism>
<dbReference type="InterPro" id="IPR011263">
    <property type="entry name" value="DNA-dir_RNA_pol_RpoA/D/Rpb3"/>
</dbReference>
<keyword evidence="4" id="KW-0804">Transcription</keyword>
<proteinExistence type="predicted"/>
<protein>
    <submittedName>
        <fullName evidence="6">DNA directed RNA polymerase subunit L</fullName>
    </submittedName>
</protein>
<dbReference type="SMART" id="SM00662">
    <property type="entry name" value="RPOLD"/>
    <property type="match status" value="1"/>
</dbReference>
<evidence type="ECO:0000256" key="2">
    <source>
        <dbReference type="ARBA" id="ARBA00022478"/>
    </source>
</evidence>
<comment type="subcellular location">
    <subcellularLocation>
        <location evidence="1">Virion</location>
    </subcellularLocation>
</comment>
<dbReference type="InterPro" id="IPR036643">
    <property type="entry name" value="RNApol_insert_sf"/>
</dbReference>
<dbReference type="GO" id="GO:0006366">
    <property type="term" value="P:transcription by RNA polymerase II"/>
    <property type="evidence" value="ECO:0007669"/>
    <property type="project" value="TreeGrafter"/>
</dbReference>
<keyword evidence="2" id="KW-0240">DNA-directed RNA polymerase</keyword>
<name>A0A1V0SHY1_9VIRU</name>
<gene>
    <name evidence="6" type="ORF">Klosneuvirus_1_128</name>
</gene>
<evidence type="ECO:0000313" key="6">
    <source>
        <dbReference type="EMBL" id="ARF11271.1"/>
    </source>
</evidence>
<dbReference type="Pfam" id="PF13656">
    <property type="entry name" value="RNA_pol_L_2"/>
    <property type="match status" value="1"/>
</dbReference>
<evidence type="ECO:0000256" key="3">
    <source>
        <dbReference type="ARBA" id="ARBA00022844"/>
    </source>
</evidence>
<dbReference type="InterPro" id="IPR009025">
    <property type="entry name" value="RBP11-like_dimer"/>
</dbReference>
<keyword evidence="3" id="KW-0946">Virion</keyword>
<dbReference type="EMBL" id="KY684108">
    <property type="protein sequence ID" value="ARF11271.1"/>
    <property type="molecule type" value="Genomic_DNA"/>
</dbReference>
<dbReference type="Gene3D" id="3.30.1360.10">
    <property type="entry name" value="RNA polymerase, RBP11-like subunit"/>
    <property type="match status" value="2"/>
</dbReference>
<dbReference type="GO" id="GO:0000428">
    <property type="term" value="C:DNA-directed RNA polymerase complex"/>
    <property type="evidence" value="ECO:0007669"/>
    <property type="project" value="UniProtKB-KW"/>
</dbReference>
<feature type="domain" description="DNA-directed RNA polymerase RpoA/D/Rpb3-type" evidence="5">
    <location>
        <begin position="23"/>
        <end position="234"/>
    </location>
</feature>
<dbReference type="Gene3D" id="2.170.120.12">
    <property type="entry name" value="DNA-directed RNA polymerase, insert domain"/>
    <property type="match status" value="1"/>
</dbReference>
<dbReference type="GO" id="GO:0046983">
    <property type="term" value="F:protein dimerization activity"/>
    <property type="evidence" value="ECO:0007669"/>
    <property type="project" value="InterPro"/>
</dbReference>
<sequence length="341" mass="39694">MDKIDINIEETYKQESDGLQNSYLKLKIFGKTVGPALINTLRRLCYDHVPTYAFPNENIVIEKNTSIYSNDYMKERISTITIPKILNSIYYLEDQYWLNINVGDPARLKHPEDKKIMDFYINGSNNTKDIMNVTTENCKIYEDGVELKDKFDSKYPCLIVDLRPDEVFSCKCTAVLGIGKMHAIWYAAGNVFYDTKDEKEYDFTLESQGQIDEYEILHKACRIMKEKVNYTKRLIKEQHTDVNTSKSEIILYNEDHTLGGIINDQLQNHKNVEFSGLSKPSLLKDRMVIKFITKNNKPIETFMETLDHIISIFDHIQEQIEGIGSNFITYEKISKKKNSKK</sequence>
<dbReference type="PANTHER" id="PTHR11800:SF2">
    <property type="entry name" value="DNA-DIRECTED RNA POLYMERASE II SUBUNIT RPB3"/>
    <property type="match status" value="1"/>
</dbReference>
<evidence type="ECO:0000256" key="4">
    <source>
        <dbReference type="ARBA" id="ARBA00023163"/>
    </source>
</evidence>
<evidence type="ECO:0000259" key="5">
    <source>
        <dbReference type="SMART" id="SM00662"/>
    </source>
</evidence>
<dbReference type="Pfam" id="PF01193">
    <property type="entry name" value="RNA_pol_L"/>
    <property type="match status" value="1"/>
</dbReference>
<dbReference type="GO" id="GO:0044423">
    <property type="term" value="C:virion component"/>
    <property type="evidence" value="ECO:0007669"/>
    <property type="project" value="UniProtKB-KW"/>
</dbReference>
<dbReference type="InterPro" id="IPR036603">
    <property type="entry name" value="RBP11-like"/>
</dbReference>
<reference evidence="6" key="1">
    <citation type="journal article" date="2017" name="Science">
        <title>Giant viruses with an expanded complement of translation system components.</title>
        <authorList>
            <person name="Schulz F."/>
            <person name="Yutin N."/>
            <person name="Ivanova N.N."/>
            <person name="Ortega D.R."/>
            <person name="Lee T.K."/>
            <person name="Vierheilig J."/>
            <person name="Daims H."/>
            <person name="Horn M."/>
            <person name="Wagner M."/>
            <person name="Jensen G.J."/>
            <person name="Kyrpides N.C."/>
            <person name="Koonin E.V."/>
            <person name="Woyke T."/>
        </authorList>
    </citation>
    <scope>NUCLEOTIDE SEQUENCE</scope>
    <source>
        <strain evidence="6">KNV1</strain>
    </source>
</reference>
<dbReference type="SUPFAM" id="SSF56553">
    <property type="entry name" value="Insert subdomain of RNA polymerase alpha subunit"/>
    <property type="match status" value="1"/>
</dbReference>
<accession>A0A1V0SHY1</accession>
<dbReference type="PANTHER" id="PTHR11800">
    <property type="entry name" value="DNA-DIRECTED RNA POLYMERASE"/>
    <property type="match status" value="1"/>
</dbReference>